<comment type="caution">
    <text evidence="6">The sequence shown here is derived from an EMBL/GenBank/DDBJ whole genome shotgun (WGS) entry which is preliminary data.</text>
</comment>
<keyword evidence="7" id="KW-1185">Reference proteome</keyword>
<dbReference type="Proteomes" id="UP001165384">
    <property type="component" value="Unassembled WGS sequence"/>
</dbReference>
<keyword evidence="4" id="KW-0804">Transcription</keyword>
<dbReference type="SUPFAM" id="SSF51182">
    <property type="entry name" value="RmlC-like cupins"/>
    <property type="match status" value="1"/>
</dbReference>
<dbReference type="InterPro" id="IPR009057">
    <property type="entry name" value="Homeodomain-like_sf"/>
</dbReference>
<dbReference type="InterPro" id="IPR020449">
    <property type="entry name" value="Tscrpt_reg_AraC-type_HTH"/>
</dbReference>
<dbReference type="InterPro" id="IPR011051">
    <property type="entry name" value="RmlC_Cupin_sf"/>
</dbReference>
<dbReference type="PANTHER" id="PTHR43280:SF19">
    <property type="entry name" value="4-HYDROXYPHENYLACETATE CATABOLISM PROTEIN"/>
    <property type="match status" value="1"/>
</dbReference>
<gene>
    <name evidence="6" type="primary">hpaA</name>
    <name evidence="6" type="ORF">LZ012_19345</name>
</gene>
<evidence type="ECO:0000259" key="5">
    <source>
        <dbReference type="PROSITE" id="PS01124"/>
    </source>
</evidence>
<dbReference type="PANTHER" id="PTHR43280">
    <property type="entry name" value="ARAC-FAMILY TRANSCRIPTIONAL REGULATOR"/>
    <property type="match status" value="1"/>
</dbReference>
<dbReference type="InterPro" id="IPR003313">
    <property type="entry name" value="AraC-bd"/>
</dbReference>
<dbReference type="NCBIfam" id="TIGR02297">
    <property type="entry name" value="HpaA"/>
    <property type="match status" value="1"/>
</dbReference>
<evidence type="ECO:0000313" key="6">
    <source>
        <dbReference type="EMBL" id="MCG2579151.1"/>
    </source>
</evidence>
<evidence type="ECO:0000256" key="2">
    <source>
        <dbReference type="ARBA" id="ARBA00023125"/>
    </source>
</evidence>
<dbReference type="Pfam" id="PF02311">
    <property type="entry name" value="AraC_binding"/>
    <property type="match status" value="1"/>
</dbReference>
<keyword evidence="1" id="KW-0805">Transcription regulation</keyword>
<name>A0ABS9K7K6_9RHOO</name>
<dbReference type="InterPro" id="IPR014710">
    <property type="entry name" value="RmlC-like_jellyroll"/>
</dbReference>
<evidence type="ECO:0000313" key="7">
    <source>
        <dbReference type="Proteomes" id="UP001165384"/>
    </source>
</evidence>
<dbReference type="InterPro" id="IPR018060">
    <property type="entry name" value="HTH_AraC"/>
</dbReference>
<dbReference type="RefSeq" id="WP_275712617.1">
    <property type="nucleotide sequence ID" value="NZ_JAKLTN010000009.1"/>
</dbReference>
<dbReference type="Gene3D" id="2.60.120.10">
    <property type="entry name" value="Jelly Rolls"/>
    <property type="match status" value="1"/>
</dbReference>
<feature type="domain" description="HTH araC/xylS-type" evidence="5">
    <location>
        <begin position="238"/>
        <end position="336"/>
    </location>
</feature>
<dbReference type="InterPro" id="IPR011983">
    <property type="entry name" value="HpaA_TReg"/>
</dbReference>
<dbReference type="PROSITE" id="PS01124">
    <property type="entry name" value="HTH_ARAC_FAMILY_2"/>
    <property type="match status" value="1"/>
</dbReference>
<protein>
    <submittedName>
        <fullName evidence="6">4-hydroxyphenylacetate catabolism regulatory protein HpaA</fullName>
    </submittedName>
</protein>
<organism evidence="6 7">
    <name type="scientific">Dechloromonas hankyongensis</name>
    <dbReference type="NCBI Taxonomy" id="2908002"/>
    <lineage>
        <taxon>Bacteria</taxon>
        <taxon>Pseudomonadati</taxon>
        <taxon>Pseudomonadota</taxon>
        <taxon>Betaproteobacteria</taxon>
        <taxon>Rhodocyclales</taxon>
        <taxon>Azonexaceae</taxon>
        <taxon>Dechloromonas</taxon>
    </lineage>
</organism>
<dbReference type="SUPFAM" id="SSF46689">
    <property type="entry name" value="Homeodomain-like"/>
    <property type="match status" value="1"/>
</dbReference>
<accession>A0ABS9K7K6</accession>
<keyword evidence="3" id="KW-0010">Activator</keyword>
<dbReference type="Gene3D" id="1.10.10.60">
    <property type="entry name" value="Homeodomain-like"/>
    <property type="match status" value="1"/>
</dbReference>
<evidence type="ECO:0000256" key="4">
    <source>
        <dbReference type="ARBA" id="ARBA00023163"/>
    </source>
</evidence>
<reference evidence="6" key="1">
    <citation type="submission" date="2022-01" db="EMBL/GenBank/DDBJ databases">
        <authorList>
            <person name="Jo J.-H."/>
            <person name="Im W.-T."/>
        </authorList>
    </citation>
    <scope>NUCLEOTIDE SEQUENCE</scope>
    <source>
        <strain evidence="6">XY25</strain>
    </source>
</reference>
<evidence type="ECO:0000256" key="3">
    <source>
        <dbReference type="ARBA" id="ARBA00023159"/>
    </source>
</evidence>
<dbReference type="PRINTS" id="PR00032">
    <property type="entry name" value="HTHARAC"/>
</dbReference>
<dbReference type="Pfam" id="PF12833">
    <property type="entry name" value="HTH_18"/>
    <property type="match status" value="1"/>
</dbReference>
<dbReference type="SMART" id="SM00342">
    <property type="entry name" value="HTH_ARAC"/>
    <property type="match status" value="1"/>
</dbReference>
<proteinExistence type="predicted"/>
<dbReference type="EMBL" id="JAKLTN010000009">
    <property type="protein sequence ID" value="MCG2579151.1"/>
    <property type="molecule type" value="Genomic_DNA"/>
</dbReference>
<sequence>MACRAARVAGQWDGAKIGRPWGKLAFIWWWRRGQGMTVTAVQAIPDIHIGRVYDQRDPECEIHYETFGRLADFFGRNTPPHRHYSFFQVHLLVRGSIRLNLDGEVYFGEAPLFIFTPPTIPHSFYSEEDTDGHVLTIRQEVVRAWYKAMPGQWPESLLRQPAFVEMSRLPAEFAADFDGLLASVALLQQEFTRDAKGHLALMQALGQSSFIHLSRLLVAHEPVSAQRPERSEDLRIFLSFCDLVEAHFRDHLTLSEYAQRLSVTEARLNDICRRMAERPSKEVVHERLLQEARRLLRYSAVPITEICYQLGFADPAYFSRFFTKRTGVPPSQFRRDDQG</sequence>
<evidence type="ECO:0000256" key="1">
    <source>
        <dbReference type="ARBA" id="ARBA00023015"/>
    </source>
</evidence>
<keyword evidence="2" id="KW-0238">DNA-binding</keyword>